<evidence type="ECO:0000256" key="3">
    <source>
        <dbReference type="ARBA" id="ARBA00022670"/>
    </source>
</evidence>
<evidence type="ECO:0000256" key="4">
    <source>
        <dbReference type="ARBA" id="ARBA00022801"/>
    </source>
</evidence>
<dbReference type="EMBL" id="CP093366">
    <property type="protein sequence ID" value="UQS82021.1"/>
    <property type="molecule type" value="Genomic_DNA"/>
</dbReference>
<comment type="similarity">
    <text evidence="2 6">Belongs to the peptidase C69 family.</text>
</comment>
<name>A0ABY4P925_9LACO</name>
<dbReference type="RefSeq" id="WP_249514290.1">
    <property type="nucleotide sequence ID" value="NZ_CP093366.1"/>
</dbReference>
<dbReference type="PANTHER" id="PTHR12994">
    <property type="entry name" value="SECERNIN"/>
    <property type="match status" value="1"/>
</dbReference>
<evidence type="ECO:0000256" key="2">
    <source>
        <dbReference type="ARBA" id="ARBA00007225"/>
    </source>
</evidence>
<evidence type="ECO:0000256" key="5">
    <source>
        <dbReference type="ARBA" id="ARBA00022997"/>
    </source>
</evidence>
<dbReference type="PANTHER" id="PTHR12994:SF17">
    <property type="entry name" value="LD30995P"/>
    <property type="match status" value="1"/>
</dbReference>
<gene>
    <name evidence="7" type="ORF">MOO45_07480</name>
</gene>
<sequence>MKSHRKKGSCTTILVGKNASIDGSTIIARNEDGNEPLHPQKFVYVKPEQQPHHYQAVLSKFNIDLPENPLGYTATPEAVSGHGLWAAAGINSDNVAMSATETITTNSRILGIDPLVDDGLGEEDMPTIVLPYIHSAQEGVKRLGQLLEQYGTYETNGICFADQDEVWYFESIGGHHWAAIRIPDDSYVVAPNRFNITEFDFQSPDTLSSDDLENLIEQYQLNPDPEGYNLRHIFGSASTKDTRYNNPRAWFGQKYFNPEFQTTPIDQDLPFICQATKKISIEDVKFVLSSHYQNTPYDVYGTTNNAEQKKLFRPIGINRNQEVHILQLRNDVAPELAGIHWLAFGPNTFNAVIPFYAHVNDTPATYRDTTAEFDPQKMYWLSNTLAAFGDGHFNLVEDSENVFEQNTVATCRHLQIQADAQSVKEPDITAYLTKINEQMAQISLTNATQLLGDMVKLVAPRMNLQFTLHD</sequence>
<dbReference type="InterPro" id="IPR047804">
    <property type="entry name" value="C69_dipept_A-like"/>
</dbReference>
<dbReference type="EC" id="3.4.-.-" evidence="6"/>
<comment type="catalytic activity">
    <reaction evidence="1">
        <text>an L-aminoacyl-L-amino acid + H2O = 2 an L-alpha-amino acid</text>
        <dbReference type="Rhea" id="RHEA:48940"/>
        <dbReference type="ChEBI" id="CHEBI:15377"/>
        <dbReference type="ChEBI" id="CHEBI:59869"/>
        <dbReference type="ChEBI" id="CHEBI:77460"/>
        <dbReference type="EC" id="3.4.13.19"/>
    </reaction>
</comment>
<accession>A0ABY4P925</accession>
<dbReference type="NCBIfam" id="NF033678">
    <property type="entry name" value="C69_fam_dipept"/>
    <property type="match status" value="1"/>
</dbReference>
<evidence type="ECO:0000256" key="6">
    <source>
        <dbReference type="RuleBase" id="RU364089"/>
    </source>
</evidence>
<dbReference type="InterPro" id="IPR005322">
    <property type="entry name" value="Peptidase_C69"/>
</dbReference>
<dbReference type="Proteomes" id="UP000831495">
    <property type="component" value="Chromosome"/>
</dbReference>
<keyword evidence="4 6" id="KW-0378">Hydrolase</keyword>
<keyword evidence="8" id="KW-1185">Reference proteome</keyword>
<dbReference type="Gene3D" id="3.60.60.10">
    <property type="entry name" value="Penicillin V Acylase, Chain A"/>
    <property type="match status" value="1"/>
</dbReference>
<dbReference type="GO" id="GO:0016805">
    <property type="term" value="F:dipeptidase activity"/>
    <property type="evidence" value="ECO:0007669"/>
    <property type="project" value="UniProtKB-KW"/>
</dbReference>
<reference evidence="7" key="1">
    <citation type="journal article" date="2022" name="Int. J. Syst. Evol. Microbiol.">
        <title>Apilactobacillus apisilvae sp. nov., Nicolia spurrieriana gen. nov. sp. nov., Bombilactobacillus folatiphilus sp. nov. and Bombilactobacillus thymidiniphilus sp. nov., four new lactic acid bacterial isolates from stingless bees Tetragonula carbonaria and Austroplebeia australis.</title>
        <authorList>
            <person name="Oliphant S.A."/>
            <person name="Watson-Haigh N.S."/>
            <person name="Sumby K.M."/>
            <person name="Gardner J."/>
            <person name="Groom S."/>
            <person name="Jiranek V."/>
        </authorList>
    </citation>
    <scope>NUCLEOTIDE SEQUENCE</scope>
    <source>
        <strain evidence="7">SG4_D2</strain>
    </source>
</reference>
<evidence type="ECO:0000313" key="8">
    <source>
        <dbReference type="Proteomes" id="UP000831495"/>
    </source>
</evidence>
<keyword evidence="3 6" id="KW-0645">Protease</keyword>
<protein>
    <recommendedName>
        <fullName evidence="6">Dipeptidase</fullName>
        <ecNumber evidence="6">3.4.-.-</ecNumber>
    </recommendedName>
</protein>
<evidence type="ECO:0000256" key="1">
    <source>
        <dbReference type="ARBA" id="ARBA00001670"/>
    </source>
</evidence>
<proteinExistence type="inferred from homology"/>
<keyword evidence="5 6" id="KW-0224">Dipeptidase</keyword>
<organism evidence="7 8">
    <name type="scientific">Bombilactobacillus folatiphilus</name>
    <dbReference type="NCBI Taxonomy" id="2923362"/>
    <lineage>
        <taxon>Bacteria</taxon>
        <taxon>Bacillati</taxon>
        <taxon>Bacillota</taxon>
        <taxon>Bacilli</taxon>
        <taxon>Lactobacillales</taxon>
        <taxon>Lactobacillaceae</taxon>
        <taxon>Bombilactobacillus</taxon>
    </lineage>
</organism>
<evidence type="ECO:0000313" key="7">
    <source>
        <dbReference type="EMBL" id="UQS82021.1"/>
    </source>
</evidence>
<dbReference type="Pfam" id="PF03577">
    <property type="entry name" value="Peptidase_C69"/>
    <property type="match status" value="1"/>
</dbReference>